<geneLocation type="plasmid" evidence="1">
    <name>pAsa8</name>
</geneLocation>
<name>A0A1I9S214_AERSS</name>
<sequence length="127" mass="14262">MYKFKQREVRKACEAIGLDPLSTRQIIQVMCYGKSQVSVAKKSDISQPGLHKRITKVRTALGLKGMMTVFAGQDYEFTGNLSQIAVAFDVPRRSLSWHVEGIRPESAEMIQVLESFIGKRSTKLQGK</sequence>
<reference evidence="1" key="1">
    <citation type="journal article" date="2016" name="Sci. Rep.">
        <title>Diversity of antibiotic-resistance genes in Canadian isolates of Aeromonas salmonicida subsp. salmonicida: dominance of pSN254b and discovery of pAsa8.</title>
        <authorList>
            <person name="Trudel M.V."/>
            <person name="Vincent A.T."/>
            <person name="Attere S.A."/>
            <person name="Labbe M."/>
            <person name="Derome N."/>
            <person name="Culley A.I."/>
            <person name="Charette S.J."/>
        </authorList>
    </citation>
    <scope>NUCLEOTIDE SEQUENCE</scope>
    <source>
        <strain evidence="1">M16474-11</strain>
        <plasmid evidence="1">pAsa8</plasmid>
    </source>
</reference>
<organism evidence="1">
    <name type="scientific">Aeromonas salmonicida subsp. salmonicida</name>
    <dbReference type="NCBI Taxonomy" id="29491"/>
    <lineage>
        <taxon>Bacteria</taxon>
        <taxon>Pseudomonadati</taxon>
        <taxon>Pseudomonadota</taxon>
        <taxon>Gammaproteobacteria</taxon>
        <taxon>Aeromonadales</taxon>
        <taxon>Aeromonadaceae</taxon>
        <taxon>Aeromonas</taxon>
    </lineage>
</organism>
<dbReference type="RefSeq" id="WP_042041052.1">
    <property type="nucleotide sequence ID" value="NZ_KX364409.1"/>
</dbReference>
<evidence type="ECO:0000313" key="1">
    <source>
        <dbReference type="EMBL" id="AOZ60606.1"/>
    </source>
</evidence>
<keyword evidence="1" id="KW-0614">Plasmid</keyword>
<protein>
    <submittedName>
        <fullName evidence="1">Uncharacterized protein</fullName>
    </submittedName>
</protein>
<proteinExistence type="predicted"/>
<accession>A0A1I9S214</accession>
<dbReference type="EMBL" id="KX364409">
    <property type="protein sequence ID" value="AOZ60606.1"/>
    <property type="molecule type" value="Genomic_DNA"/>
</dbReference>
<dbReference type="AlphaFoldDB" id="A0A1I9S214"/>